<dbReference type="Gene3D" id="2.30.30.60">
    <property type="match status" value="1"/>
</dbReference>
<dbReference type="Proteomes" id="UP000759273">
    <property type="component" value="Unassembled WGS sequence"/>
</dbReference>
<keyword evidence="6 7" id="KW-0472">Membrane</keyword>
<evidence type="ECO:0000256" key="4">
    <source>
        <dbReference type="ARBA" id="ARBA00022692"/>
    </source>
</evidence>
<sequence>MFDFSFDLGTLVPSLVLALLAVVLPMLFRRIVDGFLRRTKSHMASWLHILLESYVFPLAMILRVFLFLLAISMLPFVFVTDAKFQNVLDVGSDLLVIFFLGLGSWRAAPVSRLLLHSAENRLDLQTHQTMGHFFENIFHALVVVFTGIAALDRLGVPVSGLLTGAGVAGLAVSLAAQSTLSNLIAGITLVLEHPFGIGDYVVFGDYEGTVEDISFRSTRIRTPDNVVITIENSKVAAEYIQNCDCRTSRLWSFTIGLTYDTPREKLERLTTDLTGLLLAQPDVKENGVSVTLDKFNDYSIDLLCRVYITKTSLRDYLQVKNRLNLLILDKVRADDCEFAFPTTTLDMPKS</sequence>
<dbReference type="PANTHER" id="PTHR30221:SF8">
    <property type="entry name" value="SMALL-CONDUCTANCE MECHANOSENSITIVE CHANNEL"/>
    <property type="match status" value="1"/>
</dbReference>
<comment type="subcellular location">
    <subcellularLocation>
        <location evidence="1">Cell membrane</location>
        <topology evidence="1">Multi-pass membrane protein</topology>
    </subcellularLocation>
</comment>
<dbReference type="Pfam" id="PF21082">
    <property type="entry name" value="MS_channel_3rd"/>
    <property type="match status" value="1"/>
</dbReference>
<dbReference type="Gene3D" id="3.30.70.100">
    <property type="match status" value="1"/>
</dbReference>
<dbReference type="InterPro" id="IPR023408">
    <property type="entry name" value="MscS_beta-dom_sf"/>
</dbReference>
<accession>A0A943DEQ2</accession>
<dbReference type="SUPFAM" id="SSF82689">
    <property type="entry name" value="Mechanosensitive channel protein MscS (YggB), C-terminal domain"/>
    <property type="match status" value="1"/>
</dbReference>
<evidence type="ECO:0000256" key="1">
    <source>
        <dbReference type="ARBA" id="ARBA00004651"/>
    </source>
</evidence>
<feature type="domain" description="Mechanosensitive ion channel MscS" evidence="8">
    <location>
        <begin position="179"/>
        <end position="242"/>
    </location>
</feature>
<dbReference type="GO" id="GO:0008381">
    <property type="term" value="F:mechanosensitive monoatomic ion channel activity"/>
    <property type="evidence" value="ECO:0007669"/>
    <property type="project" value="InterPro"/>
</dbReference>
<keyword evidence="3" id="KW-1003">Cell membrane</keyword>
<evidence type="ECO:0000259" key="8">
    <source>
        <dbReference type="Pfam" id="PF00924"/>
    </source>
</evidence>
<dbReference type="SUPFAM" id="SSF82861">
    <property type="entry name" value="Mechanosensitive channel protein MscS (YggB), transmembrane region"/>
    <property type="match status" value="1"/>
</dbReference>
<reference evidence="11" key="1">
    <citation type="submission" date="2021-02" db="EMBL/GenBank/DDBJ databases">
        <title>Infant gut strain persistence is associated with maternal origin, phylogeny, and functional potential including surface adhesion and iron acquisition.</title>
        <authorList>
            <person name="Lou Y.C."/>
        </authorList>
    </citation>
    <scope>NUCLEOTIDE SEQUENCE</scope>
    <source>
        <strain evidence="11">L3_101_000M1_dasL3_101_000M1_concoct_87</strain>
    </source>
</reference>
<dbReference type="PANTHER" id="PTHR30221">
    <property type="entry name" value="SMALL-CONDUCTANCE MECHANOSENSITIVE CHANNEL"/>
    <property type="match status" value="1"/>
</dbReference>
<proteinExistence type="inferred from homology"/>
<dbReference type="SUPFAM" id="SSF50182">
    <property type="entry name" value="Sm-like ribonucleoproteins"/>
    <property type="match status" value="1"/>
</dbReference>
<organism evidence="11 12">
    <name type="scientific">Subdoligranulum variabile</name>
    <dbReference type="NCBI Taxonomy" id="214851"/>
    <lineage>
        <taxon>Bacteria</taxon>
        <taxon>Bacillati</taxon>
        <taxon>Bacillota</taxon>
        <taxon>Clostridia</taxon>
        <taxon>Eubacteriales</taxon>
        <taxon>Oscillospiraceae</taxon>
        <taxon>Subdoligranulum</taxon>
    </lineage>
</organism>
<dbReference type="InterPro" id="IPR011014">
    <property type="entry name" value="MscS_channel_TM-2"/>
</dbReference>
<feature type="domain" description="Mechanosensitive ion channel MscS C-terminal" evidence="9">
    <location>
        <begin position="253"/>
        <end position="335"/>
    </location>
</feature>
<keyword evidence="4 7" id="KW-0812">Transmembrane</keyword>
<evidence type="ECO:0000256" key="7">
    <source>
        <dbReference type="SAM" id="Phobius"/>
    </source>
</evidence>
<dbReference type="InterPro" id="IPR049278">
    <property type="entry name" value="MS_channel_C"/>
</dbReference>
<protein>
    <submittedName>
        <fullName evidence="11">Mechanosensitive ion channel family protein</fullName>
    </submittedName>
</protein>
<evidence type="ECO:0000256" key="5">
    <source>
        <dbReference type="ARBA" id="ARBA00022989"/>
    </source>
</evidence>
<dbReference type="InterPro" id="IPR010920">
    <property type="entry name" value="LSM_dom_sf"/>
</dbReference>
<feature type="transmembrane region" description="Helical" evidence="7">
    <location>
        <begin position="136"/>
        <end position="156"/>
    </location>
</feature>
<feature type="domain" description="Mechanosensitive ion channel transmembrane helices 2/3" evidence="10">
    <location>
        <begin position="137"/>
        <end position="177"/>
    </location>
</feature>
<comment type="caution">
    <text evidence="11">The sequence shown here is derived from an EMBL/GenBank/DDBJ whole genome shotgun (WGS) entry which is preliminary data.</text>
</comment>
<dbReference type="InterPro" id="IPR011066">
    <property type="entry name" value="MscS_channel_C_sf"/>
</dbReference>
<evidence type="ECO:0000256" key="6">
    <source>
        <dbReference type="ARBA" id="ARBA00023136"/>
    </source>
</evidence>
<evidence type="ECO:0000313" key="12">
    <source>
        <dbReference type="Proteomes" id="UP000759273"/>
    </source>
</evidence>
<evidence type="ECO:0000259" key="9">
    <source>
        <dbReference type="Pfam" id="PF21082"/>
    </source>
</evidence>
<dbReference type="EMBL" id="JAGZGG010000012">
    <property type="protein sequence ID" value="MBS5332206.1"/>
    <property type="molecule type" value="Genomic_DNA"/>
</dbReference>
<dbReference type="AlphaFoldDB" id="A0A943DEQ2"/>
<dbReference type="InterPro" id="IPR049142">
    <property type="entry name" value="MS_channel_1st"/>
</dbReference>
<dbReference type="Pfam" id="PF21088">
    <property type="entry name" value="MS_channel_1st"/>
    <property type="match status" value="1"/>
</dbReference>
<dbReference type="InterPro" id="IPR006685">
    <property type="entry name" value="MscS_channel_2nd"/>
</dbReference>
<dbReference type="Pfam" id="PF00924">
    <property type="entry name" value="MS_channel_2nd"/>
    <property type="match status" value="1"/>
</dbReference>
<evidence type="ECO:0000256" key="3">
    <source>
        <dbReference type="ARBA" id="ARBA00022475"/>
    </source>
</evidence>
<feature type="transmembrane region" description="Helical" evidence="7">
    <location>
        <begin position="94"/>
        <end position="115"/>
    </location>
</feature>
<comment type="similarity">
    <text evidence="2">Belongs to the MscS (TC 1.A.23) family.</text>
</comment>
<feature type="transmembrane region" description="Helical" evidence="7">
    <location>
        <begin position="49"/>
        <end position="74"/>
    </location>
</feature>
<keyword evidence="5 7" id="KW-1133">Transmembrane helix</keyword>
<evidence type="ECO:0000313" key="11">
    <source>
        <dbReference type="EMBL" id="MBS5332206.1"/>
    </source>
</evidence>
<dbReference type="Gene3D" id="1.10.287.1260">
    <property type="match status" value="1"/>
</dbReference>
<dbReference type="InterPro" id="IPR045275">
    <property type="entry name" value="MscS_archaea/bacteria_type"/>
</dbReference>
<name>A0A943DEQ2_9FIRM</name>
<gene>
    <name evidence="11" type="ORF">KHY36_06735</name>
</gene>
<dbReference type="GO" id="GO:0005886">
    <property type="term" value="C:plasma membrane"/>
    <property type="evidence" value="ECO:0007669"/>
    <property type="project" value="UniProtKB-SubCell"/>
</dbReference>
<evidence type="ECO:0000256" key="2">
    <source>
        <dbReference type="ARBA" id="ARBA00008017"/>
    </source>
</evidence>
<feature type="transmembrane region" description="Helical" evidence="7">
    <location>
        <begin position="6"/>
        <end position="28"/>
    </location>
</feature>
<evidence type="ECO:0000259" key="10">
    <source>
        <dbReference type="Pfam" id="PF21088"/>
    </source>
</evidence>